<dbReference type="RefSeq" id="WP_036854748.1">
    <property type="nucleotide sequence ID" value="NZ_JRNU01000012.1"/>
</dbReference>
<dbReference type="EMBL" id="JRNU01000012">
    <property type="protein sequence ID" value="KGF52387.1"/>
    <property type="molecule type" value="Genomic_DNA"/>
</dbReference>
<sequence>MEDINFNNVIERLSDTTYKPMPQLVRIQIPKAKEYLKQGLTYFCGSKAEWNDDYEKIAEWLSDNKGKGLMLVGDCGIGKSLIGMRILPLLLNHFCRKVVTICTATELNKKPNEVINKHIVYIDDVGTEDVSNIYGNKRIPFTEMVDAAERDGKLLMFSTNLDDKHLSAKYGDRTIDRLHAITRKITIHGKSLRK</sequence>
<accession>A0A096CBW0</accession>
<reference evidence="1 2" key="1">
    <citation type="submission" date="2014-07" db="EMBL/GenBank/DDBJ databases">
        <authorList>
            <person name="McCorrison J."/>
            <person name="Sanka R."/>
            <person name="Torralba M."/>
            <person name="Gillis M."/>
            <person name="Haft D.H."/>
            <person name="Methe B."/>
            <person name="Sutton G."/>
            <person name="Nelson K.E."/>
        </authorList>
    </citation>
    <scope>NUCLEOTIDE SEQUENCE [LARGE SCALE GENOMIC DNA]</scope>
    <source>
        <strain evidence="1 2">DNF00058</strain>
    </source>
</reference>
<dbReference type="InterPro" id="IPR027417">
    <property type="entry name" value="P-loop_NTPase"/>
</dbReference>
<evidence type="ECO:0000313" key="1">
    <source>
        <dbReference type="EMBL" id="KGF52387.1"/>
    </source>
</evidence>
<keyword evidence="2" id="KW-1185">Reference proteome</keyword>
<organism evidence="1 2">
    <name type="scientific">Prevotella amnii DNF00058</name>
    <dbReference type="NCBI Taxonomy" id="1401066"/>
    <lineage>
        <taxon>Bacteria</taxon>
        <taxon>Pseudomonadati</taxon>
        <taxon>Bacteroidota</taxon>
        <taxon>Bacteroidia</taxon>
        <taxon>Bacteroidales</taxon>
        <taxon>Prevotellaceae</taxon>
        <taxon>Prevotella</taxon>
    </lineage>
</organism>
<dbReference type="Proteomes" id="UP000029614">
    <property type="component" value="Unassembled WGS sequence"/>
</dbReference>
<dbReference type="SUPFAM" id="SSF52540">
    <property type="entry name" value="P-loop containing nucleoside triphosphate hydrolases"/>
    <property type="match status" value="1"/>
</dbReference>
<comment type="caution">
    <text evidence="1">The sequence shown here is derived from an EMBL/GenBank/DDBJ whole genome shotgun (WGS) entry which is preliminary data.</text>
</comment>
<protein>
    <submittedName>
        <fullName evidence="1">Uncharacterized protein</fullName>
    </submittedName>
</protein>
<gene>
    <name evidence="1" type="ORF">HMPREF9302_03615</name>
</gene>
<dbReference type="OrthoDB" id="1072308at2"/>
<evidence type="ECO:0000313" key="2">
    <source>
        <dbReference type="Proteomes" id="UP000029614"/>
    </source>
</evidence>
<dbReference type="Gene3D" id="3.40.50.300">
    <property type="entry name" value="P-loop containing nucleotide triphosphate hydrolases"/>
    <property type="match status" value="1"/>
</dbReference>
<dbReference type="AlphaFoldDB" id="A0A096CBW0"/>
<name>A0A096CBW0_9BACT</name>
<proteinExistence type="predicted"/>